<name>A0A1N7KKS8_9FLAO</name>
<protein>
    <submittedName>
        <fullName evidence="2">Uncharacterized protein</fullName>
    </submittedName>
</protein>
<organism evidence="2 3">
    <name type="scientific">Chryseobacterium shigense</name>
    <dbReference type="NCBI Taxonomy" id="297244"/>
    <lineage>
        <taxon>Bacteria</taxon>
        <taxon>Pseudomonadati</taxon>
        <taxon>Bacteroidota</taxon>
        <taxon>Flavobacteriia</taxon>
        <taxon>Flavobacteriales</taxon>
        <taxon>Weeksellaceae</taxon>
        <taxon>Chryseobacterium group</taxon>
        <taxon>Chryseobacterium</taxon>
    </lineage>
</organism>
<dbReference type="OrthoDB" id="1252924at2"/>
<keyword evidence="1" id="KW-0732">Signal</keyword>
<proteinExistence type="predicted"/>
<gene>
    <name evidence="2" type="ORF">SAMN05421639_11213</name>
</gene>
<reference evidence="3" key="1">
    <citation type="submission" date="2017-01" db="EMBL/GenBank/DDBJ databases">
        <authorList>
            <person name="Varghese N."/>
            <person name="Submissions S."/>
        </authorList>
    </citation>
    <scope>NUCLEOTIDE SEQUENCE [LARGE SCALE GENOMIC DNA]</scope>
    <source>
        <strain evidence="3">DSM 17126</strain>
    </source>
</reference>
<accession>A0A1N7KKS8</accession>
<dbReference type="RefSeq" id="WP_076510745.1">
    <property type="nucleotide sequence ID" value="NZ_FTNY01000012.1"/>
</dbReference>
<feature type="signal peptide" evidence="1">
    <location>
        <begin position="1"/>
        <end position="19"/>
    </location>
</feature>
<dbReference type="AlphaFoldDB" id="A0A1N7KKS8"/>
<evidence type="ECO:0000313" key="2">
    <source>
        <dbReference type="EMBL" id="SIS62209.1"/>
    </source>
</evidence>
<sequence length="263" mass="28399">MKKYILYSCTLLINSFAFSQVGIGTTNPQGVFHVDAGKNTIVGGTSSNFSDDLTITATGNVGIGTLSPSTKLELNSTTAGAIKIVDGTEGVGKVLVSDAAGVGTWQTIPVFKYVVNGSFSPAATIISDNTATQNKFTNGFIVLNKGRWLVNIGLSIRLNSVDANTNVNPYWLQLYLSDTTSGITNTQFSYVSNSANNFGGNMIRSYSQNFNFISGFNIIDVPNDNTTIYILIQNVQQDSYGKDINWNFSTSSYENYIYAIPTN</sequence>
<feature type="chain" id="PRO_5009943148" evidence="1">
    <location>
        <begin position="20"/>
        <end position="263"/>
    </location>
</feature>
<keyword evidence="3" id="KW-1185">Reference proteome</keyword>
<dbReference type="EMBL" id="FTNY01000012">
    <property type="protein sequence ID" value="SIS62209.1"/>
    <property type="molecule type" value="Genomic_DNA"/>
</dbReference>
<dbReference type="Proteomes" id="UP000186373">
    <property type="component" value="Unassembled WGS sequence"/>
</dbReference>
<evidence type="ECO:0000256" key="1">
    <source>
        <dbReference type="SAM" id="SignalP"/>
    </source>
</evidence>
<evidence type="ECO:0000313" key="3">
    <source>
        <dbReference type="Proteomes" id="UP000186373"/>
    </source>
</evidence>